<keyword evidence="4 5" id="KW-0472">Membrane</keyword>
<evidence type="ECO:0000313" key="6">
    <source>
        <dbReference type="EMBL" id="TGD76007.1"/>
    </source>
</evidence>
<dbReference type="EMBL" id="SRLE01000001">
    <property type="protein sequence ID" value="TGD76007.1"/>
    <property type="molecule type" value="Genomic_DNA"/>
</dbReference>
<evidence type="ECO:0000256" key="5">
    <source>
        <dbReference type="SAM" id="Phobius"/>
    </source>
</evidence>
<evidence type="ECO:0000256" key="2">
    <source>
        <dbReference type="ARBA" id="ARBA00022692"/>
    </source>
</evidence>
<organism evidence="6 7">
    <name type="scientific">Mangrovimicrobium sediminis</name>
    <dbReference type="NCBI Taxonomy" id="2562682"/>
    <lineage>
        <taxon>Bacteria</taxon>
        <taxon>Pseudomonadati</taxon>
        <taxon>Pseudomonadota</taxon>
        <taxon>Gammaproteobacteria</taxon>
        <taxon>Cellvibrionales</taxon>
        <taxon>Halieaceae</taxon>
        <taxon>Mangrovimicrobium</taxon>
    </lineage>
</organism>
<evidence type="ECO:0000256" key="4">
    <source>
        <dbReference type="ARBA" id="ARBA00023136"/>
    </source>
</evidence>
<feature type="transmembrane region" description="Helical" evidence="5">
    <location>
        <begin position="72"/>
        <end position="98"/>
    </location>
</feature>
<evidence type="ECO:0000256" key="3">
    <source>
        <dbReference type="ARBA" id="ARBA00022989"/>
    </source>
</evidence>
<keyword evidence="3 5" id="KW-1133">Transmembrane helix</keyword>
<evidence type="ECO:0000313" key="7">
    <source>
        <dbReference type="Proteomes" id="UP000298050"/>
    </source>
</evidence>
<dbReference type="SUPFAM" id="SSF161084">
    <property type="entry name" value="MAPEG domain-like"/>
    <property type="match status" value="1"/>
</dbReference>
<name>A0A4Z0M9F7_9GAMM</name>
<dbReference type="OrthoDB" id="5573101at2"/>
<dbReference type="InterPro" id="IPR001129">
    <property type="entry name" value="Membr-assoc_MAPEG"/>
</dbReference>
<comment type="caution">
    <text evidence="6">The sequence shown here is derived from an EMBL/GenBank/DDBJ whole genome shotgun (WGS) entry which is preliminary data.</text>
</comment>
<dbReference type="Proteomes" id="UP000298050">
    <property type="component" value="Unassembled WGS sequence"/>
</dbReference>
<reference evidence="6 7" key="1">
    <citation type="submission" date="2019-04" db="EMBL/GenBank/DDBJ databases">
        <title>Taxonomy of novel Haliea sp. from mangrove soil of West Coast of India.</title>
        <authorList>
            <person name="Verma A."/>
            <person name="Kumar P."/>
            <person name="Krishnamurthi S."/>
        </authorList>
    </citation>
    <scope>NUCLEOTIDE SEQUENCE [LARGE SCALE GENOMIC DNA]</scope>
    <source>
        <strain evidence="6 7">SAOS-164</strain>
    </source>
</reference>
<dbReference type="InterPro" id="IPR023352">
    <property type="entry name" value="MAPEG-like_dom_sf"/>
</dbReference>
<feature type="transmembrane region" description="Helical" evidence="5">
    <location>
        <begin position="118"/>
        <end position="140"/>
    </location>
</feature>
<keyword evidence="2 5" id="KW-0812">Transmembrane</keyword>
<dbReference type="RefSeq" id="WP_135440585.1">
    <property type="nucleotide sequence ID" value="NZ_SRLE01000001.1"/>
</dbReference>
<comment type="subcellular location">
    <subcellularLocation>
        <location evidence="1">Membrane</location>
    </subcellularLocation>
</comment>
<gene>
    <name evidence="6" type="ORF">E4634_00175</name>
</gene>
<keyword evidence="7" id="KW-1185">Reference proteome</keyword>
<sequence length="144" mass="16118">MTQQAILAPVVTLVAWSMVMWVWMYATRIPAISAMRMHLDPNAPRGEQMATLPPRVRWKADNYNHLMEQPTVFYALALSLALLGAGEGTTLMAAWAYVVLRIAHSLLQALVNRIELRFALFMLSNVALLWLTIDALYAVFATSA</sequence>
<accession>A0A4Z0M9F7</accession>
<dbReference type="GO" id="GO:0016020">
    <property type="term" value="C:membrane"/>
    <property type="evidence" value="ECO:0007669"/>
    <property type="project" value="UniProtKB-SubCell"/>
</dbReference>
<protein>
    <submittedName>
        <fullName evidence="6">MAPEG family protein</fullName>
    </submittedName>
</protein>
<dbReference type="Pfam" id="PF01124">
    <property type="entry name" value="MAPEG"/>
    <property type="match status" value="1"/>
</dbReference>
<evidence type="ECO:0000256" key="1">
    <source>
        <dbReference type="ARBA" id="ARBA00004370"/>
    </source>
</evidence>
<proteinExistence type="predicted"/>
<dbReference type="Gene3D" id="1.20.120.550">
    <property type="entry name" value="Membrane associated eicosanoid/glutathione metabolism-like domain"/>
    <property type="match status" value="1"/>
</dbReference>
<feature type="transmembrane region" description="Helical" evidence="5">
    <location>
        <begin position="6"/>
        <end position="26"/>
    </location>
</feature>
<dbReference type="AlphaFoldDB" id="A0A4Z0M9F7"/>